<evidence type="ECO:0000313" key="3">
    <source>
        <dbReference type="Proteomes" id="UP000634136"/>
    </source>
</evidence>
<evidence type="ECO:0000313" key="2">
    <source>
        <dbReference type="EMBL" id="KAF7813208.1"/>
    </source>
</evidence>
<comment type="caution">
    <text evidence="2">The sequence shown here is derived from an EMBL/GenBank/DDBJ whole genome shotgun (WGS) entry which is preliminary data.</text>
</comment>
<protein>
    <submittedName>
        <fullName evidence="2">Uncharacterized protein</fullName>
    </submittedName>
</protein>
<sequence>MRIIEDYREEASRRRSGRVEGEGIGVEDLGSERKK</sequence>
<name>A0A834T0Y8_9FABA</name>
<dbReference type="AlphaFoldDB" id="A0A834T0Y8"/>
<dbReference type="EMBL" id="JAAIUW010000010">
    <property type="protein sequence ID" value="KAF7813208.1"/>
    <property type="molecule type" value="Genomic_DNA"/>
</dbReference>
<gene>
    <name evidence="2" type="ORF">G2W53_034184</name>
</gene>
<organism evidence="2 3">
    <name type="scientific">Senna tora</name>
    <dbReference type="NCBI Taxonomy" id="362788"/>
    <lineage>
        <taxon>Eukaryota</taxon>
        <taxon>Viridiplantae</taxon>
        <taxon>Streptophyta</taxon>
        <taxon>Embryophyta</taxon>
        <taxon>Tracheophyta</taxon>
        <taxon>Spermatophyta</taxon>
        <taxon>Magnoliopsida</taxon>
        <taxon>eudicotyledons</taxon>
        <taxon>Gunneridae</taxon>
        <taxon>Pentapetalae</taxon>
        <taxon>rosids</taxon>
        <taxon>fabids</taxon>
        <taxon>Fabales</taxon>
        <taxon>Fabaceae</taxon>
        <taxon>Caesalpinioideae</taxon>
        <taxon>Cassia clade</taxon>
        <taxon>Senna</taxon>
    </lineage>
</organism>
<accession>A0A834T0Y8</accession>
<reference evidence="2" key="1">
    <citation type="submission" date="2020-09" db="EMBL/GenBank/DDBJ databases">
        <title>Genome-Enabled Discovery of Anthraquinone Biosynthesis in Senna tora.</title>
        <authorList>
            <person name="Kang S.-H."/>
            <person name="Pandey R.P."/>
            <person name="Lee C.-M."/>
            <person name="Sim J.-S."/>
            <person name="Jeong J.-T."/>
            <person name="Choi B.-S."/>
            <person name="Jung M."/>
            <person name="Ginzburg D."/>
            <person name="Zhao K."/>
            <person name="Won S.Y."/>
            <person name="Oh T.-J."/>
            <person name="Yu Y."/>
            <person name="Kim N.-H."/>
            <person name="Lee O.R."/>
            <person name="Lee T.-H."/>
            <person name="Bashyal P."/>
            <person name="Kim T.-S."/>
            <person name="Lee W.-H."/>
            <person name="Kawkins C."/>
            <person name="Kim C.-K."/>
            <person name="Kim J.S."/>
            <person name="Ahn B.O."/>
            <person name="Rhee S.Y."/>
            <person name="Sohng J.K."/>
        </authorList>
    </citation>
    <scope>NUCLEOTIDE SEQUENCE</scope>
    <source>
        <tissue evidence="2">Leaf</tissue>
    </source>
</reference>
<feature type="region of interest" description="Disordered" evidence="1">
    <location>
        <begin position="1"/>
        <end position="35"/>
    </location>
</feature>
<evidence type="ECO:0000256" key="1">
    <source>
        <dbReference type="SAM" id="MobiDB-lite"/>
    </source>
</evidence>
<feature type="compositionally biased region" description="Basic and acidic residues" evidence="1">
    <location>
        <begin position="1"/>
        <end position="21"/>
    </location>
</feature>
<keyword evidence="3" id="KW-1185">Reference proteome</keyword>
<dbReference type="Proteomes" id="UP000634136">
    <property type="component" value="Unassembled WGS sequence"/>
</dbReference>
<proteinExistence type="predicted"/>